<dbReference type="UniPathway" id="UPA00251">
    <property type="reaction ID" value="UER00316"/>
</dbReference>
<feature type="active site" description="Nucleophile" evidence="8 9">
    <location>
        <position position="57"/>
    </location>
</feature>
<dbReference type="Pfam" id="PF01488">
    <property type="entry name" value="Shikimate_DH"/>
    <property type="match status" value="1"/>
</dbReference>
<name>A0A383TVT3_9FLAO</name>
<evidence type="ECO:0000256" key="2">
    <source>
        <dbReference type="ARBA" id="ARBA00005916"/>
    </source>
</evidence>
<reference evidence="17 18" key="1">
    <citation type="submission" date="2018-09" db="EMBL/GenBank/DDBJ databases">
        <authorList>
            <consortium name="Pathogen Informatics"/>
        </authorList>
    </citation>
    <scope>NUCLEOTIDE SEQUENCE [LARGE SCALE GENOMIC DNA]</scope>
    <source>
        <strain evidence="17 18">OH-22767</strain>
    </source>
</reference>
<dbReference type="EMBL" id="UNSC01000001">
    <property type="protein sequence ID" value="SZD71031.1"/>
    <property type="molecule type" value="Genomic_DNA"/>
</dbReference>
<evidence type="ECO:0000313" key="18">
    <source>
        <dbReference type="Proteomes" id="UP000262142"/>
    </source>
</evidence>
<evidence type="ECO:0000256" key="10">
    <source>
        <dbReference type="PIRSR" id="PIRSR000445-2"/>
    </source>
</evidence>
<dbReference type="HAMAP" id="MF_00087">
    <property type="entry name" value="Glu_tRNA_reductase"/>
    <property type="match status" value="1"/>
</dbReference>
<comment type="pathway">
    <text evidence="1 8 13">Porphyrin-containing compound metabolism; protoporphyrin-IX biosynthesis; 5-aminolevulinate from L-glutamyl-tRNA(Glu): step 1/2.</text>
</comment>
<evidence type="ECO:0000256" key="11">
    <source>
        <dbReference type="PIRSR" id="PIRSR000445-3"/>
    </source>
</evidence>
<evidence type="ECO:0000256" key="8">
    <source>
        <dbReference type="HAMAP-Rule" id="MF_00087"/>
    </source>
</evidence>
<feature type="binding site" evidence="8 10">
    <location>
        <begin position="56"/>
        <end position="59"/>
    </location>
    <ligand>
        <name>substrate</name>
    </ligand>
</feature>
<gene>
    <name evidence="8 17" type="primary">hemA</name>
    <name evidence="17" type="ORF">SAMEA104719789_00122</name>
</gene>
<dbReference type="Pfam" id="PF00745">
    <property type="entry name" value="GlutR_dimer"/>
    <property type="match status" value="1"/>
</dbReference>
<protein>
    <recommendedName>
        <fullName evidence="3 8">Glutamyl-tRNA reductase</fullName>
        <shortName evidence="8">GluTR</shortName>
        <ecNumber evidence="3 8">1.2.1.70</ecNumber>
    </recommendedName>
</protein>
<dbReference type="InterPro" id="IPR006151">
    <property type="entry name" value="Shikm_DH/Glu-tRNA_Rdtase"/>
</dbReference>
<keyword evidence="6 8" id="KW-0627">Porphyrin biosynthesis</keyword>
<evidence type="ECO:0000256" key="12">
    <source>
        <dbReference type="PIRSR" id="PIRSR000445-4"/>
    </source>
</evidence>
<keyword evidence="4 8" id="KW-0521">NADP</keyword>
<keyword evidence="18" id="KW-1185">Reference proteome</keyword>
<dbReference type="InterPro" id="IPR018214">
    <property type="entry name" value="GluRdtase_CS"/>
</dbReference>
<dbReference type="EC" id="1.2.1.70" evidence="3 8"/>
<dbReference type="Gene3D" id="3.30.460.30">
    <property type="entry name" value="Glutamyl-tRNA reductase, N-terminal domain"/>
    <property type="match status" value="1"/>
</dbReference>
<dbReference type="InterPro" id="IPR036343">
    <property type="entry name" value="GluRdtase_N_sf"/>
</dbReference>
<dbReference type="SUPFAM" id="SSF69075">
    <property type="entry name" value="Glutamyl tRNA-reductase dimerization domain"/>
    <property type="match status" value="1"/>
</dbReference>
<evidence type="ECO:0000256" key="3">
    <source>
        <dbReference type="ARBA" id="ARBA00012970"/>
    </source>
</evidence>
<dbReference type="InterPro" id="IPR036291">
    <property type="entry name" value="NAD(P)-bd_dom_sf"/>
</dbReference>
<feature type="binding site" evidence="8 10">
    <location>
        <begin position="117"/>
        <end position="119"/>
    </location>
    <ligand>
        <name>substrate</name>
    </ligand>
</feature>
<dbReference type="Pfam" id="PF05201">
    <property type="entry name" value="GlutR_N"/>
    <property type="match status" value="1"/>
</dbReference>
<dbReference type="SUPFAM" id="SSF69742">
    <property type="entry name" value="Glutamyl tRNA-reductase catalytic, N-terminal domain"/>
    <property type="match status" value="1"/>
</dbReference>
<evidence type="ECO:0000256" key="13">
    <source>
        <dbReference type="RuleBase" id="RU000584"/>
    </source>
</evidence>
<evidence type="ECO:0000256" key="4">
    <source>
        <dbReference type="ARBA" id="ARBA00022857"/>
    </source>
</evidence>
<dbReference type="Gene3D" id="3.40.50.720">
    <property type="entry name" value="NAD(P)-binding Rossmann-like Domain"/>
    <property type="match status" value="1"/>
</dbReference>
<comment type="miscellaneous">
    <text evidence="8">During catalysis, the active site Cys acts as a nucleophile attacking the alpha-carbonyl group of tRNA-bound glutamate with the formation of a thioester intermediate between enzyme and glutamate, and the concomitant release of tRNA(Glu). The thioester intermediate is finally reduced by direct hydride transfer from NADPH, to form the product GSA.</text>
</comment>
<evidence type="ECO:0000256" key="9">
    <source>
        <dbReference type="PIRSR" id="PIRSR000445-1"/>
    </source>
</evidence>
<comment type="catalytic activity">
    <reaction evidence="7 8 13">
        <text>(S)-4-amino-5-oxopentanoate + tRNA(Glu) + NADP(+) = L-glutamyl-tRNA(Glu) + NADPH + H(+)</text>
        <dbReference type="Rhea" id="RHEA:12344"/>
        <dbReference type="Rhea" id="RHEA-COMP:9663"/>
        <dbReference type="Rhea" id="RHEA-COMP:9680"/>
        <dbReference type="ChEBI" id="CHEBI:15378"/>
        <dbReference type="ChEBI" id="CHEBI:57501"/>
        <dbReference type="ChEBI" id="CHEBI:57783"/>
        <dbReference type="ChEBI" id="CHEBI:58349"/>
        <dbReference type="ChEBI" id="CHEBI:78442"/>
        <dbReference type="ChEBI" id="CHEBI:78520"/>
        <dbReference type="EC" id="1.2.1.70"/>
    </reaction>
</comment>
<feature type="domain" description="Tetrapyrrole biosynthesis glutamyl-tRNA reductase dimerisation" evidence="14">
    <location>
        <begin position="318"/>
        <end position="410"/>
    </location>
</feature>
<proteinExistence type="inferred from homology"/>
<evidence type="ECO:0000259" key="14">
    <source>
        <dbReference type="Pfam" id="PF00745"/>
    </source>
</evidence>
<dbReference type="InterPro" id="IPR000343">
    <property type="entry name" value="4pyrrol_synth_GluRdtase"/>
</dbReference>
<dbReference type="GO" id="GO:0050661">
    <property type="term" value="F:NADP binding"/>
    <property type="evidence" value="ECO:0007669"/>
    <property type="project" value="InterPro"/>
</dbReference>
<dbReference type="GO" id="GO:0008883">
    <property type="term" value="F:glutamyl-tRNA reductase activity"/>
    <property type="evidence" value="ECO:0007669"/>
    <property type="project" value="UniProtKB-UniRule"/>
</dbReference>
<evidence type="ECO:0000256" key="5">
    <source>
        <dbReference type="ARBA" id="ARBA00023002"/>
    </source>
</evidence>
<dbReference type="SUPFAM" id="SSF51735">
    <property type="entry name" value="NAD(P)-binding Rossmann-fold domains"/>
    <property type="match status" value="1"/>
</dbReference>
<dbReference type="InterPro" id="IPR015896">
    <property type="entry name" value="4pyrrol_synth_GluRdtase_dimer"/>
</dbReference>
<evidence type="ECO:0000256" key="1">
    <source>
        <dbReference type="ARBA" id="ARBA00005059"/>
    </source>
</evidence>
<dbReference type="InterPro" id="IPR036453">
    <property type="entry name" value="GluRdtase_dimer_dom_sf"/>
</dbReference>
<feature type="binding site" evidence="8 10">
    <location>
        <position position="112"/>
    </location>
    <ligand>
        <name>substrate</name>
    </ligand>
</feature>
<dbReference type="OrthoDB" id="110209at2"/>
<comment type="similarity">
    <text evidence="2 8 13">Belongs to the glutamyl-tRNA reductase family.</text>
</comment>
<dbReference type="PANTHER" id="PTHR43013">
    <property type="entry name" value="GLUTAMYL-TRNA REDUCTASE"/>
    <property type="match status" value="1"/>
</dbReference>
<evidence type="ECO:0000313" key="17">
    <source>
        <dbReference type="EMBL" id="SZD71031.1"/>
    </source>
</evidence>
<feature type="binding site" evidence="8 10">
    <location>
        <position position="123"/>
    </location>
    <ligand>
        <name>substrate</name>
    </ligand>
</feature>
<feature type="domain" description="Glutamyl-tRNA reductase N-terminal" evidence="16">
    <location>
        <begin position="14"/>
        <end position="159"/>
    </location>
</feature>
<dbReference type="PIRSF" id="PIRSF000445">
    <property type="entry name" value="4pyrrol_synth_GluRdtase"/>
    <property type="match status" value="1"/>
</dbReference>
<dbReference type="NCBIfam" id="TIGR01035">
    <property type="entry name" value="hemA"/>
    <property type="match status" value="1"/>
</dbReference>
<comment type="subunit">
    <text evidence="8">Homodimer.</text>
</comment>
<keyword evidence="5 8" id="KW-0560">Oxidoreductase</keyword>
<comment type="domain">
    <text evidence="8">Possesses an unusual extended V-shaped dimeric structure with each monomer consisting of three distinct domains arranged along a curved 'spinal' alpha-helix. The N-terminal catalytic domain specifically recognizes the glutamate moiety of the substrate. The second domain is the NADPH-binding domain, and the third C-terminal domain is responsible for dimerization.</text>
</comment>
<evidence type="ECO:0000259" key="15">
    <source>
        <dbReference type="Pfam" id="PF01488"/>
    </source>
</evidence>
<accession>A0A383TVT3</accession>
<dbReference type="AlphaFoldDB" id="A0A383TVT3"/>
<dbReference type="FunFam" id="3.30.460.30:FF:000001">
    <property type="entry name" value="Glutamyl-tRNA reductase"/>
    <property type="match status" value="1"/>
</dbReference>
<feature type="site" description="Important for activity" evidence="8 12">
    <location>
        <position position="102"/>
    </location>
</feature>
<evidence type="ECO:0000256" key="6">
    <source>
        <dbReference type="ARBA" id="ARBA00023244"/>
    </source>
</evidence>
<dbReference type="InterPro" id="IPR015895">
    <property type="entry name" value="4pyrrol_synth_GluRdtase_N"/>
</dbReference>
<feature type="domain" description="Quinate/shikimate 5-dehydrogenase/glutamyl-tRNA reductase" evidence="15">
    <location>
        <begin position="179"/>
        <end position="303"/>
    </location>
</feature>
<dbReference type="Proteomes" id="UP000262142">
    <property type="component" value="Unassembled WGS sequence"/>
</dbReference>
<organism evidence="17 18">
    <name type="scientific">Candidatus Ornithobacterium hominis</name>
    <dbReference type="NCBI Taxonomy" id="2497989"/>
    <lineage>
        <taxon>Bacteria</taxon>
        <taxon>Pseudomonadati</taxon>
        <taxon>Bacteroidota</taxon>
        <taxon>Flavobacteriia</taxon>
        <taxon>Flavobacteriales</taxon>
        <taxon>Weeksellaceae</taxon>
        <taxon>Ornithobacterium</taxon>
    </lineage>
</organism>
<evidence type="ECO:0000259" key="16">
    <source>
        <dbReference type="Pfam" id="PF05201"/>
    </source>
</evidence>
<dbReference type="PANTHER" id="PTHR43013:SF1">
    <property type="entry name" value="GLUTAMYL-TRNA REDUCTASE"/>
    <property type="match status" value="1"/>
</dbReference>
<dbReference type="RefSeq" id="WP_119057086.1">
    <property type="nucleotide sequence ID" value="NZ_UNSC01000001.1"/>
</dbReference>
<sequence length="417" mass="48048">MLKEAKSLNQFYVIGVSYEKADVKTRGKFAFFDHLISSLVIESNLIGIQHLFVISTCNRTEIYFFAEEPDKMYEVYCKQVEGDVETFRQITFQKNGKDALEHLFRVSSGLESQILGDFEILGQIKIAFKKFKKAGSANAHLERFIDTAVRISKQIKNETSLSDGATSVSYAAVQYIIHQFQNFKNKKITLFGTGKIGRNTCENLVKQTHNDQITLINRTNEKAVKLSDKLQVNQVNYKFLDKILNDSDIFIVSTGSSKPVIFKEMISTTKPLLLVDLSIPANVDADVKELPNVTLVNVDELSQTINQTLEDRQSQIPKVETIIRLNMWEFEEWLESRKFVPAIEAFRERMEFLAEFEKRKLEKKEIEISEKSLSTSLIQKMTNQFASYVMDSPEEEAEKTINLFNEIFHLELKQERK</sequence>
<dbReference type="PROSITE" id="PS00747">
    <property type="entry name" value="GLUTR"/>
    <property type="match status" value="1"/>
</dbReference>
<dbReference type="GO" id="GO:0019353">
    <property type="term" value="P:protoporphyrinogen IX biosynthetic process from glutamate"/>
    <property type="evidence" value="ECO:0007669"/>
    <property type="project" value="TreeGrafter"/>
</dbReference>
<evidence type="ECO:0000256" key="7">
    <source>
        <dbReference type="ARBA" id="ARBA00047464"/>
    </source>
</evidence>
<feature type="binding site" evidence="8 11">
    <location>
        <begin position="192"/>
        <end position="197"/>
    </location>
    <ligand>
        <name>NADP(+)</name>
        <dbReference type="ChEBI" id="CHEBI:58349"/>
    </ligand>
</feature>
<comment type="function">
    <text evidence="8">Catalyzes the NADPH-dependent reduction of glutamyl-tRNA(Glu) to glutamate 1-semialdehyde (GSA).</text>
</comment>